<feature type="domain" description="NodB homology" evidence="4">
    <location>
        <begin position="213"/>
        <end position="382"/>
    </location>
</feature>
<dbReference type="SUPFAM" id="SSF88713">
    <property type="entry name" value="Glycoside hydrolase/deacetylase"/>
    <property type="match status" value="1"/>
</dbReference>
<organism evidence="5 6">
    <name type="scientific">Sporosarcina luteola</name>
    <dbReference type="NCBI Taxonomy" id="582850"/>
    <lineage>
        <taxon>Bacteria</taxon>
        <taxon>Bacillati</taxon>
        <taxon>Bacillota</taxon>
        <taxon>Bacilli</taxon>
        <taxon>Bacillales</taxon>
        <taxon>Caryophanaceae</taxon>
        <taxon>Sporosarcina</taxon>
    </lineage>
</organism>
<evidence type="ECO:0000259" key="4">
    <source>
        <dbReference type="PROSITE" id="PS51677"/>
    </source>
</evidence>
<reference evidence="5 6" key="1">
    <citation type="submission" date="2019-07" db="EMBL/GenBank/DDBJ databases">
        <title>Whole genome shotgun sequence of Sporosarcina luteola NBRC 105378.</title>
        <authorList>
            <person name="Hosoyama A."/>
            <person name="Uohara A."/>
            <person name="Ohji S."/>
            <person name="Ichikawa N."/>
        </authorList>
    </citation>
    <scope>NUCLEOTIDE SEQUENCE [LARGE SCALE GENOMIC DNA]</scope>
    <source>
        <strain evidence="5 6">NBRC 105378</strain>
    </source>
</reference>
<feature type="chain" id="PRO_5038996351" description="NodB homology domain-containing protein" evidence="3">
    <location>
        <begin position="22"/>
        <end position="382"/>
    </location>
</feature>
<name>A0A511Z4W0_9BACL</name>
<dbReference type="RefSeq" id="WP_147055586.1">
    <property type="nucleotide sequence ID" value="NZ_BJYL01000009.1"/>
</dbReference>
<dbReference type="GO" id="GO:0016810">
    <property type="term" value="F:hydrolase activity, acting on carbon-nitrogen (but not peptide) bonds"/>
    <property type="evidence" value="ECO:0007669"/>
    <property type="project" value="InterPro"/>
</dbReference>
<feature type="signal peptide" evidence="3">
    <location>
        <begin position="1"/>
        <end position="21"/>
    </location>
</feature>
<dbReference type="InterPro" id="IPR002509">
    <property type="entry name" value="NODB_dom"/>
</dbReference>
<dbReference type="GO" id="GO:0005975">
    <property type="term" value="P:carbohydrate metabolic process"/>
    <property type="evidence" value="ECO:0007669"/>
    <property type="project" value="InterPro"/>
</dbReference>
<keyword evidence="6" id="KW-1185">Reference proteome</keyword>
<accession>A0A511Z4W0</accession>
<evidence type="ECO:0000256" key="3">
    <source>
        <dbReference type="SAM" id="SignalP"/>
    </source>
</evidence>
<evidence type="ECO:0000313" key="5">
    <source>
        <dbReference type="EMBL" id="GEN82488.1"/>
    </source>
</evidence>
<dbReference type="InterPro" id="IPR011330">
    <property type="entry name" value="Glyco_hydro/deAcase_b/a-brl"/>
</dbReference>
<dbReference type="Gene3D" id="3.20.20.370">
    <property type="entry name" value="Glycoside hydrolase/deacetylase"/>
    <property type="match status" value="1"/>
</dbReference>
<dbReference type="PANTHER" id="PTHR34216">
    <property type="match status" value="1"/>
</dbReference>
<dbReference type="OrthoDB" id="9778320at2"/>
<sequence>MKRVLWLALIFALAFPIMPEAASVQTVNITETTPVFKDSQKVAVFLKGTSTSIAKESDRYYHTVIGGEEVKFSKSRAKVAKDSFGSLKGAYPVRAQTKKHVPILNAPKKNAKSIGQLQPNLTIQLQRARGDYYPINFGGKTAYIDKKDIVVDPGIPVLMYHDLVRVKMSDNVSVLELKNFEEQMNYLKKNNWTTITPRQLELWMKGKIELQKKSVLITFDDGYDSTVELGYPILKRHGFKATSFLITSRIDKPGMVSAESIRLTSDVYSYESHTHAFHMFNSMTGLSYLQSESRYSIGADLNEANESIKEILDNGYRVTAHAYPYGKRSPQAIQALKDAGITIAFTIEEGNVHRGDSIYELNRQRVHSSMSLKDFADKLNGM</sequence>
<dbReference type="PANTHER" id="PTHR34216:SF3">
    <property type="entry name" value="POLY-BETA-1,6-N-ACETYL-D-GLUCOSAMINE N-DEACETYLASE"/>
    <property type="match status" value="1"/>
</dbReference>
<evidence type="ECO:0000256" key="2">
    <source>
        <dbReference type="ARBA" id="ARBA00022729"/>
    </source>
</evidence>
<dbReference type="Proteomes" id="UP000321901">
    <property type="component" value="Unassembled WGS sequence"/>
</dbReference>
<evidence type="ECO:0000256" key="1">
    <source>
        <dbReference type="ARBA" id="ARBA00004613"/>
    </source>
</evidence>
<dbReference type="PROSITE" id="PS51677">
    <property type="entry name" value="NODB"/>
    <property type="match status" value="1"/>
</dbReference>
<protein>
    <recommendedName>
        <fullName evidence="4">NodB homology domain-containing protein</fullName>
    </recommendedName>
</protein>
<comment type="subcellular location">
    <subcellularLocation>
        <location evidence="1">Secreted</location>
    </subcellularLocation>
</comment>
<dbReference type="EMBL" id="BJYL01000009">
    <property type="protein sequence ID" value="GEN82488.1"/>
    <property type="molecule type" value="Genomic_DNA"/>
</dbReference>
<dbReference type="InterPro" id="IPR051398">
    <property type="entry name" value="Polysacch_Deacetylase"/>
</dbReference>
<gene>
    <name evidence="5" type="ORF">SLU01_08000</name>
</gene>
<dbReference type="GO" id="GO:0005576">
    <property type="term" value="C:extracellular region"/>
    <property type="evidence" value="ECO:0007669"/>
    <property type="project" value="UniProtKB-SubCell"/>
</dbReference>
<comment type="caution">
    <text evidence="5">The sequence shown here is derived from an EMBL/GenBank/DDBJ whole genome shotgun (WGS) entry which is preliminary data.</text>
</comment>
<keyword evidence="2 3" id="KW-0732">Signal</keyword>
<proteinExistence type="predicted"/>
<dbReference type="Pfam" id="PF01522">
    <property type="entry name" value="Polysacc_deac_1"/>
    <property type="match status" value="1"/>
</dbReference>
<dbReference type="CDD" id="cd10966">
    <property type="entry name" value="CE4_yadE_5s"/>
    <property type="match status" value="1"/>
</dbReference>
<dbReference type="AlphaFoldDB" id="A0A511Z4W0"/>
<evidence type="ECO:0000313" key="6">
    <source>
        <dbReference type="Proteomes" id="UP000321901"/>
    </source>
</evidence>